<dbReference type="PROSITE" id="PS50801">
    <property type="entry name" value="STAS"/>
    <property type="match status" value="1"/>
</dbReference>
<keyword evidence="2 5" id="KW-0812">Transmembrane</keyword>
<reference evidence="7" key="1">
    <citation type="journal article" date="2013" name="PLoS ONE">
        <title>Metagenomic insights into the carbohydrate-active enzymes carried by the microorganisms adhering to solid digesta in the rumen of cows.</title>
        <authorList>
            <person name="Wang L."/>
            <person name="Hatem A."/>
            <person name="Catalyurek U.V."/>
            <person name="Morrison M."/>
            <person name="Yu Z."/>
        </authorList>
    </citation>
    <scope>NUCLEOTIDE SEQUENCE</scope>
</reference>
<evidence type="ECO:0000256" key="1">
    <source>
        <dbReference type="ARBA" id="ARBA00004141"/>
    </source>
</evidence>
<dbReference type="Pfam" id="PF00916">
    <property type="entry name" value="Sulfate_transp"/>
    <property type="match status" value="1"/>
</dbReference>
<evidence type="ECO:0000313" key="7">
    <source>
        <dbReference type="EMBL" id="AHF24722.1"/>
    </source>
</evidence>
<keyword evidence="3 5" id="KW-1133">Transmembrane helix</keyword>
<dbReference type="SUPFAM" id="SSF52091">
    <property type="entry name" value="SpoIIaa-like"/>
    <property type="match status" value="1"/>
</dbReference>
<feature type="transmembrane region" description="Helical" evidence="5">
    <location>
        <begin position="399"/>
        <end position="429"/>
    </location>
</feature>
<evidence type="ECO:0000256" key="4">
    <source>
        <dbReference type="ARBA" id="ARBA00023136"/>
    </source>
</evidence>
<dbReference type="AlphaFoldDB" id="W0FPF3"/>
<dbReference type="GO" id="GO:0055085">
    <property type="term" value="P:transmembrane transport"/>
    <property type="evidence" value="ECO:0007669"/>
    <property type="project" value="InterPro"/>
</dbReference>
<dbReference type="PANTHER" id="PTHR11814">
    <property type="entry name" value="SULFATE TRANSPORTER"/>
    <property type="match status" value="1"/>
</dbReference>
<feature type="transmembrane region" description="Helical" evidence="5">
    <location>
        <begin position="96"/>
        <end position="115"/>
    </location>
</feature>
<evidence type="ECO:0000256" key="2">
    <source>
        <dbReference type="ARBA" id="ARBA00022692"/>
    </source>
</evidence>
<protein>
    <submittedName>
        <fullName evidence="7">Sulphate transporter</fullName>
    </submittedName>
</protein>
<sequence length="560" mass="59100">MKKKKGNDTMSKSKRPFFAHYAKIFRNEFKGYNSRSFINDITAGITVGAVALPLALAFGAASVDAEHAAIGIAGGLITAIIAGLISGLLGGGSFQISGPTGAMAVILGTIVSGTYGLQGMFMATFISGAILLIAGLLRFGRFVQFIPRPVVTGFTSGIALVIAIGQLGNAFGVSAAGEGTVGKVMAFASNIGGTSLPTLVITVLVIVIMALYPKKLSKYVPASLVGIIIATIVTVVFKINVKTIGSIPTSLINSEALDIKAVDFEMLKSIGKYSVTIALLGMIESLLCGTAAASMKKEKFDSNVELIAQGVANMVVPFAGGVPSTAAIARTSVAIKSGCKTRLTSVFQSLFLILCMFVLSPLIGMVPYPALAGVLFMTAFKMNDFATIKSYFTHKLKDALILCFVTMAATVVLDLTYAIVIGVALSMILTISKLSDIKVNIEEETLIGHKDAGIVYSVGAYFFANGKELRKAIEKCEKRYETYILSFRGVVFVDVSATAEFLEAIDYIKSIGADYCFVGLNSEVKSALEKIGFQDKVGREHFSANLEDYVASMEKAGATA</sequence>
<dbReference type="EMBL" id="KC246803">
    <property type="protein sequence ID" value="AHF24722.1"/>
    <property type="molecule type" value="Genomic_DNA"/>
</dbReference>
<dbReference type="Gene3D" id="3.30.750.24">
    <property type="entry name" value="STAS domain"/>
    <property type="match status" value="1"/>
</dbReference>
<accession>W0FPF3</accession>
<feature type="transmembrane region" description="Helical" evidence="5">
    <location>
        <begin position="151"/>
        <end position="171"/>
    </location>
</feature>
<proteinExistence type="predicted"/>
<feature type="transmembrane region" description="Helical" evidence="5">
    <location>
        <begin position="350"/>
        <end position="379"/>
    </location>
</feature>
<dbReference type="GO" id="GO:0016020">
    <property type="term" value="C:membrane"/>
    <property type="evidence" value="ECO:0007669"/>
    <property type="project" value="UniProtKB-SubCell"/>
</dbReference>
<dbReference type="InterPro" id="IPR011547">
    <property type="entry name" value="SLC26A/SulP_dom"/>
</dbReference>
<feature type="transmembrane region" description="Helical" evidence="5">
    <location>
        <begin position="219"/>
        <end position="239"/>
    </location>
</feature>
<name>W0FPF3_9BACT</name>
<comment type="subcellular location">
    <subcellularLocation>
        <location evidence="1">Membrane</location>
        <topology evidence="1">Multi-pass membrane protein</topology>
    </subcellularLocation>
</comment>
<organism evidence="7">
    <name type="scientific">uncultured bacterium Contig783</name>
    <dbReference type="NCBI Taxonomy" id="1393612"/>
    <lineage>
        <taxon>Bacteria</taxon>
        <taxon>environmental samples</taxon>
    </lineage>
</organism>
<evidence type="ECO:0000256" key="3">
    <source>
        <dbReference type="ARBA" id="ARBA00022989"/>
    </source>
</evidence>
<dbReference type="Pfam" id="PF01740">
    <property type="entry name" value="STAS"/>
    <property type="match status" value="1"/>
</dbReference>
<feature type="domain" description="STAS" evidence="6">
    <location>
        <begin position="454"/>
        <end position="553"/>
    </location>
</feature>
<keyword evidence="4 5" id="KW-0472">Membrane</keyword>
<dbReference type="InterPro" id="IPR001902">
    <property type="entry name" value="SLC26A/SulP_fam"/>
</dbReference>
<dbReference type="InterPro" id="IPR002645">
    <property type="entry name" value="STAS_dom"/>
</dbReference>
<feature type="transmembrane region" description="Helical" evidence="5">
    <location>
        <begin position="67"/>
        <end position="89"/>
    </location>
</feature>
<evidence type="ECO:0000256" key="5">
    <source>
        <dbReference type="SAM" id="Phobius"/>
    </source>
</evidence>
<dbReference type="InterPro" id="IPR036513">
    <property type="entry name" value="STAS_dom_sf"/>
</dbReference>
<dbReference type="CDD" id="cd07042">
    <property type="entry name" value="STAS_SulP_like_sulfate_transporter"/>
    <property type="match status" value="1"/>
</dbReference>
<feature type="transmembrane region" description="Helical" evidence="5">
    <location>
        <begin position="191"/>
        <end position="212"/>
    </location>
</feature>
<feature type="transmembrane region" description="Helical" evidence="5">
    <location>
        <begin position="273"/>
        <end position="293"/>
    </location>
</feature>
<evidence type="ECO:0000259" key="6">
    <source>
        <dbReference type="PROSITE" id="PS50801"/>
    </source>
</evidence>